<comment type="similarity">
    <text evidence="1">Belongs to the PPR family. P subfamily.</text>
</comment>
<dbReference type="GO" id="GO:0010019">
    <property type="term" value="P:chloroplast-nucleus signaling pathway"/>
    <property type="evidence" value="ECO:0007669"/>
    <property type="project" value="TreeGrafter"/>
</dbReference>
<dbReference type="NCBIfam" id="TIGR00756">
    <property type="entry name" value="PPR"/>
    <property type="match status" value="1"/>
</dbReference>
<dbReference type="InterPro" id="IPR002885">
    <property type="entry name" value="PPR_rpt"/>
</dbReference>
<name>A0A6A2Y1E4_HIBSY</name>
<sequence length="167" mass="18529">MYLGRPKTTVNTRHSPVAEEALQLALHSGQAGRKAIKCSQFAVGRERERGRNEQGKLASAMISILGRLRKLELANAICDTALREGYGNNVYAFSTLISAYVRNGYDEAIKVSDSMKKYGLKPNSVAYNAVIDACGKGGLEFKRVVEIFCFFIAPPSSEIFRRCFFYS</sequence>
<evidence type="ECO:0000256" key="2">
    <source>
        <dbReference type="ARBA" id="ARBA00022737"/>
    </source>
</evidence>
<keyword evidence="5" id="KW-1185">Reference proteome</keyword>
<dbReference type="GO" id="GO:0009507">
    <property type="term" value="C:chloroplast"/>
    <property type="evidence" value="ECO:0007669"/>
    <property type="project" value="TreeGrafter"/>
</dbReference>
<keyword evidence="2" id="KW-0677">Repeat</keyword>
<evidence type="ECO:0008006" key="6">
    <source>
        <dbReference type="Google" id="ProtNLM"/>
    </source>
</evidence>
<evidence type="ECO:0000313" key="4">
    <source>
        <dbReference type="EMBL" id="KAE8665409.1"/>
    </source>
</evidence>
<dbReference type="PANTHER" id="PTHR47936">
    <property type="entry name" value="PPR_LONG DOMAIN-CONTAINING PROTEIN"/>
    <property type="match status" value="1"/>
</dbReference>
<accession>A0A6A2Y1E4</accession>
<dbReference type="EMBL" id="VEPZ02001619">
    <property type="protein sequence ID" value="KAE8665409.1"/>
    <property type="molecule type" value="Genomic_DNA"/>
</dbReference>
<dbReference type="InterPro" id="IPR011990">
    <property type="entry name" value="TPR-like_helical_dom_sf"/>
</dbReference>
<organism evidence="4 5">
    <name type="scientific">Hibiscus syriacus</name>
    <name type="common">Rose of Sharon</name>
    <dbReference type="NCBI Taxonomy" id="106335"/>
    <lineage>
        <taxon>Eukaryota</taxon>
        <taxon>Viridiplantae</taxon>
        <taxon>Streptophyta</taxon>
        <taxon>Embryophyta</taxon>
        <taxon>Tracheophyta</taxon>
        <taxon>Spermatophyta</taxon>
        <taxon>Magnoliopsida</taxon>
        <taxon>eudicotyledons</taxon>
        <taxon>Gunneridae</taxon>
        <taxon>Pentapetalae</taxon>
        <taxon>rosids</taxon>
        <taxon>malvids</taxon>
        <taxon>Malvales</taxon>
        <taxon>Malvaceae</taxon>
        <taxon>Malvoideae</taxon>
        <taxon>Hibiscus</taxon>
    </lineage>
</organism>
<proteinExistence type="inferred from homology"/>
<evidence type="ECO:0000256" key="1">
    <source>
        <dbReference type="ARBA" id="ARBA00007626"/>
    </source>
</evidence>
<protein>
    <recommendedName>
        <fullName evidence="6">Pentatricopeptide repeat-containing protein</fullName>
    </recommendedName>
</protein>
<dbReference type="PROSITE" id="PS51375">
    <property type="entry name" value="PPR"/>
    <property type="match status" value="1"/>
</dbReference>
<reference evidence="4" key="1">
    <citation type="submission" date="2019-09" db="EMBL/GenBank/DDBJ databases">
        <title>Draft genome information of white flower Hibiscus syriacus.</title>
        <authorList>
            <person name="Kim Y.-M."/>
        </authorList>
    </citation>
    <scope>NUCLEOTIDE SEQUENCE [LARGE SCALE GENOMIC DNA]</scope>
    <source>
        <strain evidence="4">YM2019G1</strain>
    </source>
</reference>
<evidence type="ECO:0000313" key="5">
    <source>
        <dbReference type="Proteomes" id="UP000436088"/>
    </source>
</evidence>
<dbReference type="AlphaFoldDB" id="A0A6A2Y1E4"/>
<dbReference type="GO" id="GO:0031930">
    <property type="term" value="P:mitochondria-nucleus signaling pathway"/>
    <property type="evidence" value="ECO:0007669"/>
    <property type="project" value="TreeGrafter"/>
</dbReference>
<gene>
    <name evidence="4" type="ORF">F3Y22_tig00112616pilonHSYRG00023</name>
</gene>
<dbReference type="Proteomes" id="UP000436088">
    <property type="component" value="Unassembled WGS sequence"/>
</dbReference>
<dbReference type="Gene3D" id="1.25.40.10">
    <property type="entry name" value="Tetratricopeptide repeat domain"/>
    <property type="match status" value="1"/>
</dbReference>
<evidence type="ECO:0000256" key="3">
    <source>
        <dbReference type="PROSITE-ProRule" id="PRU00708"/>
    </source>
</evidence>
<comment type="caution">
    <text evidence="4">The sequence shown here is derived from an EMBL/GenBank/DDBJ whole genome shotgun (WGS) entry which is preliminary data.</text>
</comment>
<dbReference type="Pfam" id="PF13041">
    <property type="entry name" value="PPR_2"/>
    <property type="match status" value="1"/>
</dbReference>
<feature type="repeat" description="PPR" evidence="3">
    <location>
        <begin position="89"/>
        <end position="122"/>
    </location>
</feature>
<dbReference type="PANTHER" id="PTHR47936:SF1">
    <property type="entry name" value="PENTATRICOPEPTIDE REPEAT-CONTAINING PROTEIN GUN1, CHLOROPLASTIC"/>
    <property type="match status" value="1"/>
</dbReference>